<evidence type="ECO:0000313" key="1">
    <source>
        <dbReference type="EMBL" id="KAH7960533.1"/>
    </source>
</evidence>
<evidence type="ECO:0000313" key="2">
    <source>
        <dbReference type="Proteomes" id="UP000821865"/>
    </source>
</evidence>
<organism evidence="1 2">
    <name type="scientific">Dermacentor silvarum</name>
    <name type="common">Tick</name>
    <dbReference type="NCBI Taxonomy" id="543639"/>
    <lineage>
        <taxon>Eukaryota</taxon>
        <taxon>Metazoa</taxon>
        <taxon>Ecdysozoa</taxon>
        <taxon>Arthropoda</taxon>
        <taxon>Chelicerata</taxon>
        <taxon>Arachnida</taxon>
        <taxon>Acari</taxon>
        <taxon>Parasitiformes</taxon>
        <taxon>Ixodida</taxon>
        <taxon>Ixodoidea</taxon>
        <taxon>Ixodidae</taxon>
        <taxon>Rhipicephalinae</taxon>
        <taxon>Dermacentor</taxon>
    </lineage>
</organism>
<sequence length="123" mass="13854">MGTSCCVFVVMIVYLSKVLPWATSRPQHPLFFLTPGYWSPREVTFTEMLPGAPNKERFQPRPAFEIIINCKDVVKTFGSIIALNKVNMTIHKSQVTILLGHNGAGKTTLMSIFTAQRNVQFHD</sequence>
<keyword evidence="2" id="KW-1185">Reference proteome</keyword>
<dbReference type="EMBL" id="CM023472">
    <property type="protein sequence ID" value="KAH7960533.1"/>
    <property type="molecule type" value="Genomic_DNA"/>
</dbReference>
<gene>
    <name evidence="1" type="ORF">HPB49_020950</name>
</gene>
<comment type="caution">
    <text evidence="1">The sequence shown here is derived from an EMBL/GenBank/DDBJ whole genome shotgun (WGS) entry which is preliminary data.</text>
</comment>
<proteinExistence type="predicted"/>
<reference evidence="1" key="1">
    <citation type="submission" date="2020-05" db="EMBL/GenBank/DDBJ databases">
        <title>Large-scale comparative analyses of tick genomes elucidate their genetic diversity and vector capacities.</title>
        <authorList>
            <person name="Jia N."/>
            <person name="Wang J."/>
            <person name="Shi W."/>
            <person name="Du L."/>
            <person name="Sun Y."/>
            <person name="Zhan W."/>
            <person name="Jiang J."/>
            <person name="Wang Q."/>
            <person name="Zhang B."/>
            <person name="Ji P."/>
            <person name="Sakyi L.B."/>
            <person name="Cui X."/>
            <person name="Yuan T."/>
            <person name="Jiang B."/>
            <person name="Yang W."/>
            <person name="Lam T.T.-Y."/>
            <person name="Chang Q."/>
            <person name="Ding S."/>
            <person name="Wang X."/>
            <person name="Zhu J."/>
            <person name="Ruan X."/>
            <person name="Zhao L."/>
            <person name="Wei J."/>
            <person name="Que T."/>
            <person name="Du C."/>
            <person name="Cheng J."/>
            <person name="Dai P."/>
            <person name="Han X."/>
            <person name="Huang E."/>
            <person name="Gao Y."/>
            <person name="Liu J."/>
            <person name="Shao H."/>
            <person name="Ye R."/>
            <person name="Li L."/>
            <person name="Wei W."/>
            <person name="Wang X."/>
            <person name="Wang C."/>
            <person name="Yang T."/>
            <person name="Huo Q."/>
            <person name="Li W."/>
            <person name="Guo W."/>
            <person name="Chen H."/>
            <person name="Zhou L."/>
            <person name="Ni X."/>
            <person name="Tian J."/>
            <person name="Zhou Y."/>
            <person name="Sheng Y."/>
            <person name="Liu T."/>
            <person name="Pan Y."/>
            <person name="Xia L."/>
            <person name="Li J."/>
            <person name="Zhao F."/>
            <person name="Cao W."/>
        </authorList>
    </citation>
    <scope>NUCLEOTIDE SEQUENCE</scope>
    <source>
        <strain evidence="1">Dsil-2018</strain>
    </source>
</reference>
<dbReference type="Proteomes" id="UP000821865">
    <property type="component" value="Chromosome 3"/>
</dbReference>
<accession>A0ACB8D803</accession>
<name>A0ACB8D803_DERSI</name>
<protein>
    <submittedName>
        <fullName evidence="1">Uncharacterized protein</fullName>
    </submittedName>
</protein>